<feature type="compositionally biased region" description="Low complexity" evidence="1">
    <location>
        <begin position="212"/>
        <end position="238"/>
    </location>
</feature>
<feature type="transmembrane region" description="Helical" evidence="2">
    <location>
        <begin position="103"/>
        <end position="123"/>
    </location>
</feature>
<keyword evidence="2" id="KW-0472">Membrane</keyword>
<reference evidence="4" key="1">
    <citation type="submission" date="2016-06" db="EMBL/GenBank/DDBJ databases">
        <authorList>
            <person name="Varghese N."/>
            <person name="Submissions Spin"/>
        </authorList>
    </citation>
    <scope>NUCLEOTIDE SEQUENCE [LARGE SCALE GENOMIC DNA]</scope>
    <source>
        <strain evidence="4">DSM 43903</strain>
    </source>
</reference>
<evidence type="ECO:0000313" key="3">
    <source>
        <dbReference type="EMBL" id="SCL59387.1"/>
    </source>
</evidence>
<gene>
    <name evidence="3" type="ORF">GA0070606_3092</name>
</gene>
<dbReference type="EMBL" id="FMHZ01000002">
    <property type="protein sequence ID" value="SCL59387.1"/>
    <property type="molecule type" value="Genomic_DNA"/>
</dbReference>
<protein>
    <submittedName>
        <fullName evidence="3">Uncharacterized protein</fullName>
    </submittedName>
</protein>
<dbReference type="AlphaFoldDB" id="A0A1C6UZK6"/>
<feature type="transmembrane region" description="Helical" evidence="2">
    <location>
        <begin position="154"/>
        <end position="179"/>
    </location>
</feature>
<name>A0A1C6UZK6_9ACTN</name>
<dbReference type="RefSeq" id="WP_245724694.1">
    <property type="nucleotide sequence ID" value="NZ_FMHZ01000002.1"/>
</dbReference>
<organism evidence="3 4">
    <name type="scientific">Micromonospora citrea</name>
    <dbReference type="NCBI Taxonomy" id="47855"/>
    <lineage>
        <taxon>Bacteria</taxon>
        <taxon>Bacillati</taxon>
        <taxon>Actinomycetota</taxon>
        <taxon>Actinomycetes</taxon>
        <taxon>Micromonosporales</taxon>
        <taxon>Micromonosporaceae</taxon>
        <taxon>Micromonospora</taxon>
    </lineage>
</organism>
<evidence type="ECO:0000313" key="4">
    <source>
        <dbReference type="Proteomes" id="UP000199001"/>
    </source>
</evidence>
<dbReference type="STRING" id="47855.GA0070606_3092"/>
<dbReference type="Proteomes" id="UP000199001">
    <property type="component" value="Unassembled WGS sequence"/>
</dbReference>
<proteinExistence type="predicted"/>
<keyword evidence="2" id="KW-1133">Transmembrane helix</keyword>
<evidence type="ECO:0000256" key="2">
    <source>
        <dbReference type="SAM" id="Phobius"/>
    </source>
</evidence>
<feature type="compositionally biased region" description="Low complexity" evidence="1">
    <location>
        <begin position="246"/>
        <end position="257"/>
    </location>
</feature>
<evidence type="ECO:0000256" key="1">
    <source>
        <dbReference type="SAM" id="MobiDB-lite"/>
    </source>
</evidence>
<feature type="transmembrane region" description="Helical" evidence="2">
    <location>
        <begin position="64"/>
        <end position="91"/>
    </location>
</feature>
<keyword evidence="2" id="KW-0812">Transmembrane</keyword>
<sequence>MVDSHNTPARTRPGVVTISTYLLWLFALTQLIGIIITLSTLGTVSEVLDEAYRGTTANGTQNLADITTFITIGTSVFLLLLAVVLAVLGVFNNRGSNGARITTWVLGGILVCCTGGGLVSGLAGGGFGGTGQGTGDGPSPEEIQRRLDEALPGWVTPVSTLVAVIGLLALLAALILLALPKANEFFRKPKQAWEPPVPGASYPGHPQTSGEPGYPQAPGQPGYPQAPGQPGYPSAPGQPGQPPSAPYGGNQPGQPGTNPGGEQPGSDRPGPTPPPVS</sequence>
<feature type="transmembrane region" description="Helical" evidence="2">
    <location>
        <begin position="21"/>
        <end position="44"/>
    </location>
</feature>
<keyword evidence="4" id="KW-1185">Reference proteome</keyword>
<accession>A0A1C6UZK6</accession>
<feature type="region of interest" description="Disordered" evidence="1">
    <location>
        <begin position="194"/>
        <end position="277"/>
    </location>
</feature>